<dbReference type="RefSeq" id="WP_211534161.1">
    <property type="nucleotide sequence ID" value="NZ_CP058560.1"/>
</dbReference>
<dbReference type="GeneID" id="64820146"/>
<dbReference type="KEGG" id="meme:HYG87_05235"/>
<dbReference type="AlphaFoldDB" id="A0A8T8K436"/>
<dbReference type="Proteomes" id="UP000681041">
    <property type="component" value="Chromosome"/>
</dbReference>
<proteinExistence type="predicted"/>
<organism evidence="1 2">
    <name type="scientific">Methanobacterium alkalithermotolerans</name>
    <dbReference type="NCBI Taxonomy" id="2731220"/>
    <lineage>
        <taxon>Archaea</taxon>
        <taxon>Methanobacteriati</taxon>
        <taxon>Methanobacteriota</taxon>
        <taxon>Methanomada group</taxon>
        <taxon>Methanobacteria</taxon>
        <taxon>Methanobacteriales</taxon>
        <taxon>Methanobacteriaceae</taxon>
        <taxon>Methanobacterium</taxon>
    </lineage>
</organism>
<evidence type="ECO:0000313" key="1">
    <source>
        <dbReference type="EMBL" id="QUH23214.1"/>
    </source>
</evidence>
<dbReference type="PROSITE" id="PS51257">
    <property type="entry name" value="PROKAR_LIPOPROTEIN"/>
    <property type="match status" value="1"/>
</dbReference>
<protein>
    <recommendedName>
        <fullName evidence="3">PsbP C-terminal domain-containing protein</fullName>
    </recommendedName>
</protein>
<name>A0A8T8K436_9EURY</name>
<evidence type="ECO:0008006" key="3">
    <source>
        <dbReference type="Google" id="ProtNLM"/>
    </source>
</evidence>
<gene>
    <name evidence="1" type="ORF">HYG87_05235</name>
</gene>
<accession>A0A8T8K436</accession>
<dbReference type="EMBL" id="CP058560">
    <property type="protein sequence ID" value="QUH23214.1"/>
    <property type="molecule type" value="Genomic_DNA"/>
</dbReference>
<reference evidence="1" key="1">
    <citation type="submission" date="2020-07" db="EMBL/GenBank/DDBJ databases">
        <title>Methanobacterium. sp. MethCan genome.</title>
        <authorList>
            <person name="Postec A."/>
            <person name="Quemeneur M."/>
        </authorList>
    </citation>
    <scope>NUCLEOTIDE SEQUENCE</scope>
    <source>
        <strain evidence="1">MethCAN</strain>
    </source>
</reference>
<dbReference type="Pfam" id="PF18933">
    <property type="entry name" value="PsbP_2"/>
    <property type="match status" value="1"/>
</dbReference>
<dbReference type="OrthoDB" id="82411at2157"/>
<evidence type="ECO:0000313" key="2">
    <source>
        <dbReference type="Proteomes" id="UP000681041"/>
    </source>
</evidence>
<keyword evidence="2" id="KW-1185">Reference proteome</keyword>
<sequence length="184" mass="20065">MKKYFPILTIILLVVFAAGCVDSGEEGTSQTSDIPSKTFSGSGISFEYPESWTSDLESETPNSLVVVGDPESQDANGSITTLVVIQSTPLPSGQTLKDTFDATYSTAESNPNFESISQRSLTLNGVEAYENIHRINVDGVQKQERAVWLEKNGTIYVILCGALPADFDAQQKNFDLIINTFKIQ</sequence>
<dbReference type="Gene3D" id="3.40.1000.10">
    <property type="entry name" value="Mog1/PsbP, alpha/beta/alpha sandwich"/>
    <property type="match status" value="1"/>
</dbReference>